<reference evidence="1" key="1">
    <citation type="journal article" date="2014" name="Front. Microbiol.">
        <title>High frequency of phylogenetically diverse reductive dehalogenase-homologous genes in deep subseafloor sedimentary metagenomes.</title>
        <authorList>
            <person name="Kawai M."/>
            <person name="Futagami T."/>
            <person name="Toyoda A."/>
            <person name="Takaki Y."/>
            <person name="Nishi S."/>
            <person name="Hori S."/>
            <person name="Arai W."/>
            <person name="Tsubouchi T."/>
            <person name="Morono Y."/>
            <person name="Uchiyama I."/>
            <person name="Ito T."/>
            <person name="Fujiyama A."/>
            <person name="Inagaki F."/>
            <person name="Takami H."/>
        </authorList>
    </citation>
    <scope>NUCLEOTIDE SEQUENCE</scope>
    <source>
        <strain evidence="1">Expedition CK06-06</strain>
    </source>
</reference>
<dbReference type="EMBL" id="BARV01012790">
    <property type="protein sequence ID" value="GAI07980.1"/>
    <property type="molecule type" value="Genomic_DNA"/>
</dbReference>
<comment type="caution">
    <text evidence="1">The sequence shown here is derived from an EMBL/GenBank/DDBJ whole genome shotgun (WGS) entry which is preliminary data.</text>
</comment>
<sequence length="39" mass="4293">MLRYMIKTDTGLVSCVLGAAADKELKDRLTPGVLLSIHY</sequence>
<evidence type="ECO:0000313" key="1">
    <source>
        <dbReference type="EMBL" id="GAI07980.1"/>
    </source>
</evidence>
<feature type="non-terminal residue" evidence="1">
    <location>
        <position position="39"/>
    </location>
</feature>
<gene>
    <name evidence="1" type="ORF">S06H3_23502</name>
</gene>
<name>X1M019_9ZZZZ</name>
<organism evidence="1">
    <name type="scientific">marine sediment metagenome</name>
    <dbReference type="NCBI Taxonomy" id="412755"/>
    <lineage>
        <taxon>unclassified sequences</taxon>
        <taxon>metagenomes</taxon>
        <taxon>ecological metagenomes</taxon>
    </lineage>
</organism>
<proteinExistence type="predicted"/>
<protein>
    <submittedName>
        <fullName evidence="1">Uncharacterized protein</fullName>
    </submittedName>
</protein>
<accession>X1M019</accession>
<dbReference type="AlphaFoldDB" id="X1M019"/>